<gene>
    <name evidence="2" type="primary">ga22210</name>
    <name evidence="2" type="ORF">PR202_ga22210</name>
</gene>
<comment type="caution">
    <text evidence="2">The sequence shown here is derived from an EMBL/GenBank/DDBJ whole genome shotgun (WGS) entry which is preliminary data.</text>
</comment>
<evidence type="ECO:0000313" key="3">
    <source>
        <dbReference type="Proteomes" id="UP001054889"/>
    </source>
</evidence>
<name>A0AAV5D3N5_ELECO</name>
<protein>
    <submittedName>
        <fullName evidence="2">Uncharacterized protein</fullName>
    </submittedName>
</protein>
<feature type="region of interest" description="Disordered" evidence="1">
    <location>
        <begin position="38"/>
        <end position="84"/>
    </location>
</feature>
<dbReference type="Proteomes" id="UP001054889">
    <property type="component" value="Unassembled WGS sequence"/>
</dbReference>
<feature type="compositionally biased region" description="Basic residues" evidence="1">
    <location>
        <begin position="54"/>
        <end position="75"/>
    </location>
</feature>
<proteinExistence type="predicted"/>
<dbReference type="EMBL" id="BQKI01000011">
    <property type="protein sequence ID" value="GJN04645.1"/>
    <property type="molecule type" value="Genomic_DNA"/>
</dbReference>
<sequence>MKILTDELIAIGKKVNEIVPENETTQVEEFESYLGCSNPDQIDIHPPSDTCSRGKIKRIKGHRDKGAHQKKNDKKKKNEREPRMCKACKHVGLHDSRNCPNKAPQQ</sequence>
<accession>A0AAV5D3N5</accession>
<evidence type="ECO:0000313" key="2">
    <source>
        <dbReference type="EMBL" id="GJN04645.1"/>
    </source>
</evidence>
<evidence type="ECO:0000256" key="1">
    <source>
        <dbReference type="SAM" id="MobiDB-lite"/>
    </source>
</evidence>
<organism evidence="2 3">
    <name type="scientific">Eleusine coracana subsp. coracana</name>
    <dbReference type="NCBI Taxonomy" id="191504"/>
    <lineage>
        <taxon>Eukaryota</taxon>
        <taxon>Viridiplantae</taxon>
        <taxon>Streptophyta</taxon>
        <taxon>Embryophyta</taxon>
        <taxon>Tracheophyta</taxon>
        <taxon>Spermatophyta</taxon>
        <taxon>Magnoliopsida</taxon>
        <taxon>Liliopsida</taxon>
        <taxon>Poales</taxon>
        <taxon>Poaceae</taxon>
        <taxon>PACMAD clade</taxon>
        <taxon>Chloridoideae</taxon>
        <taxon>Cynodonteae</taxon>
        <taxon>Eleusininae</taxon>
        <taxon>Eleusine</taxon>
    </lineage>
</organism>
<keyword evidence="3" id="KW-1185">Reference proteome</keyword>
<reference evidence="2" key="2">
    <citation type="submission" date="2021-12" db="EMBL/GenBank/DDBJ databases">
        <title>Resequencing data analysis of finger millet.</title>
        <authorList>
            <person name="Hatakeyama M."/>
            <person name="Aluri S."/>
            <person name="Balachadran M.T."/>
            <person name="Sivarajan S.R."/>
            <person name="Poveda L."/>
            <person name="Shimizu-Inatsugi R."/>
            <person name="Schlapbach R."/>
            <person name="Sreeman S.M."/>
            <person name="Shimizu K.K."/>
        </authorList>
    </citation>
    <scope>NUCLEOTIDE SEQUENCE</scope>
</reference>
<dbReference type="AlphaFoldDB" id="A0AAV5D3N5"/>
<reference evidence="2" key="1">
    <citation type="journal article" date="2018" name="DNA Res.">
        <title>Multiple hybrid de novo genome assembly of finger millet, an orphan allotetraploid crop.</title>
        <authorList>
            <person name="Hatakeyama M."/>
            <person name="Aluri S."/>
            <person name="Balachadran M.T."/>
            <person name="Sivarajan S.R."/>
            <person name="Patrignani A."/>
            <person name="Gruter S."/>
            <person name="Poveda L."/>
            <person name="Shimizu-Inatsugi R."/>
            <person name="Baeten J."/>
            <person name="Francoijs K.J."/>
            <person name="Nataraja K.N."/>
            <person name="Reddy Y.A.N."/>
            <person name="Phadnis S."/>
            <person name="Ravikumar R.L."/>
            <person name="Schlapbach R."/>
            <person name="Sreeman S.M."/>
            <person name="Shimizu K.K."/>
        </authorList>
    </citation>
    <scope>NUCLEOTIDE SEQUENCE</scope>
</reference>